<dbReference type="EMBL" id="GIFC01001239">
    <property type="protein sequence ID" value="MXU83322.1"/>
    <property type="molecule type" value="Transcribed_RNA"/>
</dbReference>
<sequence length="74" mass="8365">MGLLRPRRSVSKVLLAFVSSFRFSPGATQYLPSGFPRCSFSNFLNCMGIMPFQNRCMQQLGFSSTQKDQTYCVP</sequence>
<protein>
    <submittedName>
        <fullName evidence="1">Putative secreted protein</fullName>
    </submittedName>
</protein>
<reference evidence="1" key="1">
    <citation type="submission" date="2019-12" db="EMBL/GenBank/DDBJ databases">
        <title>An insight into the sialome of adult female Ixodes ricinus ticks feeding for 6 days.</title>
        <authorList>
            <person name="Perner J."/>
            <person name="Ribeiro J.M.C."/>
        </authorList>
    </citation>
    <scope>NUCLEOTIDE SEQUENCE</scope>
    <source>
        <strain evidence="1">Semi-engorged</strain>
        <tissue evidence="1">Salivary glands</tissue>
    </source>
</reference>
<accession>A0A6B0TTM7</accession>
<organism evidence="1">
    <name type="scientific">Ixodes ricinus</name>
    <name type="common">Common tick</name>
    <name type="synonym">Acarus ricinus</name>
    <dbReference type="NCBI Taxonomy" id="34613"/>
    <lineage>
        <taxon>Eukaryota</taxon>
        <taxon>Metazoa</taxon>
        <taxon>Ecdysozoa</taxon>
        <taxon>Arthropoda</taxon>
        <taxon>Chelicerata</taxon>
        <taxon>Arachnida</taxon>
        <taxon>Acari</taxon>
        <taxon>Parasitiformes</taxon>
        <taxon>Ixodida</taxon>
        <taxon>Ixodoidea</taxon>
        <taxon>Ixodidae</taxon>
        <taxon>Ixodinae</taxon>
        <taxon>Ixodes</taxon>
    </lineage>
</organism>
<dbReference type="AlphaFoldDB" id="A0A6B0TTM7"/>
<evidence type="ECO:0000313" key="1">
    <source>
        <dbReference type="EMBL" id="MXU83322.1"/>
    </source>
</evidence>
<name>A0A6B0TTM7_IXORI</name>
<proteinExistence type="predicted"/>